<name>A0A2W5NDK7_RHOSU</name>
<dbReference type="AlphaFoldDB" id="A0A2W5NDK7"/>
<proteinExistence type="predicted"/>
<feature type="domain" description="ABC-type transport auxiliary lipoprotein component" evidence="1">
    <location>
        <begin position="44"/>
        <end position="200"/>
    </location>
</feature>
<dbReference type="Gene3D" id="3.40.50.10610">
    <property type="entry name" value="ABC-type transport auxiliary lipoprotein component"/>
    <property type="match status" value="1"/>
</dbReference>
<dbReference type="InterPro" id="IPR005586">
    <property type="entry name" value="ABC_trans_aux"/>
</dbReference>
<gene>
    <name evidence="2" type="ORF">DI556_05585</name>
</gene>
<dbReference type="PROSITE" id="PS51257">
    <property type="entry name" value="PROKAR_LIPOPROTEIN"/>
    <property type="match status" value="1"/>
</dbReference>
<evidence type="ECO:0000313" key="3">
    <source>
        <dbReference type="Proteomes" id="UP000249185"/>
    </source>
</evidence>
<dbReference type="EMBL" id="QFPW01000002">
    <property type="protein sequence ID" value="PZQ51626.1"/>
    <property type="molecule type" value="Genomic_DNA"/>
</dbReference>
<dbReference type="SUPFAM" id="SSF159594">
    <property type="entry name" value="XCC0632-like"/>
    <property type="match status" value="1"/>
</dbReference>
<comment type="caution">
    <text evidence="2">The sequence shown here is derived from an EMBL/GenBank/DDBJ whole genome shotgun (WGS) entry which is preliminary data.</text>
</comment>
<evidence type="ECO:0000259" key="1">
    <source>
        <dbReference type="Pfam" id="PF03886"/>
    </source>
</evidence>
<reference evidence="2 3" key="1">
    <citation type="submission" date="2017-08" db="EMBL/GenBank/DDBJ databases">
        <title>Infants hospitalized years apart are colonized by the same room-sourced microbial strains.</title>
        <authorList>
            <person name="Brooks B."/>
            <person name="Olm M.R."/>
            <person name="Firek B.A."/>
            <person name="Baker R."/>
            <person name="Thomas B.C."/>
            <person name="Morowitz M.J."/>
            <person name="Banfield J.F."/>
        </authorList>
    </citation>
    <scope>NUCLEOTIDE SEQUENCE [LARGE SCALE GENOMIC DNA]</scope>
    <source>
        <strain evidence="2">S2_005_002_R2_34</strain>
    </source>
</reference>
<evidence type="ECO:0000313" key="2">
    <source>
        <dbReference type="EMBL" id="PZQ51626.1"/>
    </source>
</evidence>
<dbReference type="Proteomes" id="UP000249185">
    <property type="component" value="Unassembled WGS sequence"/>
</dbReference>
<sequence>MSARSLARATLALVLPVVLLGGCGAVASLNTASQPLPTFDLGVAAGTPARAAPTSRRVLLVAAPSALGAFDSDRMVIKPNALQVAYLPDSRWVDSAPRQIQTLLIRAIANSGAVGYVGGDAAGPLPDYVLLTDIQAFQAELTPAGQPDQVTVRLTLTMVRDADRRLVGSRIIERHAPLAGTDPLTVANAFNAAMTSLLDEATRWTISSMGGRVG</sequence>
<accession>A0A2W5NDK7</accession>
<organism evidence="2 3">
    <name type="scientific">Rhodovulum sulfidophilum</name>
    <name type="common">Rhodobacter sulfidophilus</name>
    <dbReference type="NCBI Taxonomy" id="35806"/>
    <lineage>
        <taxon>Bacteria</taxon>
        <taxon>Pseudomonadati</taxon>
        <taxon>Pseudomonadota</taxon>
        <taxon>Alphaproteobacteria</taxon>
        <taxon>Rhodobacterales</taxon>
        <taxon>Paracoccaceae</taxon>
        <taxon>Rhodovulum</taxon>
    </lineage>
</organism>
<dbReference type="Pfam" id="PF03886">
    <property type="entry name" value="ABC_trans_aux"/>
    <property type="match status" value="1"/>
</dbReference>
<protein>
    <submittedName>
        <fullName evidence="2">ABC transporter</fullName>
    </submittedName>
</protein>